<dbReference type="InterPro" id="IPR052657">
    <property type="entry name" value="PDP_family_Arabidopsis"/>
</dbReference>
<reference evidence="3" key="1">
    <citation type="submission" date="2020-06" db="EMBL/GenBank/DDBJ databases">
        <authorList>
            <person name="Li T."/>
            <person name="Hu X."/>
            <person name="Zhang T."/>
            <person name="Song X."/>
            <person name="Zhang H."/>
            <person name="Dai N."/>
            <person name="Sheng W."/>
            <person name="Hou X."/>
            <person name="Wei L."/>
        </authorList>
    </citation>
    <scope>NUCLEOTIDE SEQUENCE</scope>
    <source>
        <strain evidence="3">G02</strain>
        <tissue evidence="3">Leaf</tissue>
    </source>
</reference>
<dbReference type="SUPFAM" id="SSF63748">
    <property type="entry name" value="Tudor/PWWP/MBT"/>
    <property type="match status" value="1"/>
</dbReference>
<proteinExistence type="predicted"/>
<protein>
    <recommendedName>
        <fullName evidence="2">PWWP domain-containing protein</fullName>
    </recommendedName>
</protein>
<organism evidence="3">
    <name type="scientific">Sesamum radiatum</name>
    <name type="common">Black benniseed</name>
    <dbReference type="NCBI Taxonomy" id="300843"/>
    <lineage>
        <taxon>Eukaryota</taxon>
        <taxon>Viridiplantae</taxon>
        <taxon>Streptophyta</taxon>
        <taxon>Embryophyta</taxon>
        <taxon>Tracheophyta</taxon>
        <taxon>Spermatophyta</taxon>
        <taxon>Magnoliopsida</taxon>
        <taxon>eudicotyledons</taxon>
        <taxon>Gunneridae</taxon>
        <taxon>Pentapetalae</taxon>
        <taxon>asterids</taxon>
        <taxon>lamiids</taxon>
        <taxon>Lamiales</taxon>
        <taxon>Pedaliaceae</taxon>
        <taxon>Sesamum</taxon>
    </lineage>
</organism>
<feature type="region of interest" description="Disordered" evidence="1">
    <location>
        <begin position="451"/>
        <end position="483"/>
    </location>
</feature>
<reference evidence="3" key="2">
    <citation type="journal article" date="2024" name="Plant">
        <title>Genomic evolution and insights into agronomic trait innovations of Sesamum species.</title>
        <authorList>
            <person name="Miao H."/>
            <person name="Wang L."/>
            <person name="Qu L."/>
            <person name="Liu H."/>
            <person name="Sun Y."/>
            <person name="Le M."/>
            <person name="Wang Q."/>
            <person name="Wei S."/>
            <person name="Zheng Y."/>
            <person name="Lin W."/>
            <person name="Duan Y."/>
            <person name="Cao H."/>
            <person name="Xiong S."/>
            <person name="Wang X."/>
            <person name="Wei L."/>
            <person name="Li C."/>
            <person name="Ma Q."/>
            <person name="Ju M."/>
            <person name="Zhao R."/>
            <person name="Li G."/>
            <person name="Mu C."/>
            <person name="Tian Q."/>
            <person name="Mei H."/>
            <person name="Zhang T."/>
            <person name="Gao T."/>
            <person name="Zhang H."/>
        </authorList>
    </citation>
    <scope>NUCLEOTIDE SEQUENCE</scope>
    <source>
        <strain evidence="3">G02</strain>
    </source>
</reference>
<accession>A0AAW2SLB7</accession>
<dbReference type="PANTHER" id="PTHR10688:SF5">
    <property type="entry name" value="PWWP DOMAIN-CONTAINING PROTEIN 1-RELATED"/>
    <property type="match status" value="1"/>
</dbReference>
<feature type="domain" description="PWWP" evidence="2">
    <location>
        <begin position="127"/>
        <end position="187"/>
    </location>
</feature>
<evidence type="ECO:0000259" key="2">
    <source>
        <dbReference type="PROSITE" id="PS50812"/>
    </source>
</evidence>
<comment type="caution">
    <text evidence="3">The sequence shown here is derived from an EMBL/GenBank/DDBJ whole genome shotgun (WGS) entry which is preliminary data.</text>
</comment>
<evidence type="ECO:0000313" key="3">
    <source>
        <dbReference type="EMBL" id="KAL0393242.1"/>
    </source>
</evidence>
<dbReference type="PANTHER" id="PTHR10688">
    <property type="entry name" value="PWWP DOMAIN-CONTAINING PROTEIN"/>
    <property type="match status" value="1"/>
</dbReference>
<dbReference type="InterPro" id="IPR000313">
    <property type="entry name" value="PWWP_dom"/>
</dbReference>
<evidence type="ECO:0000256" key="1">
    <source>
        <dbReference type="SAM" id="MobiDB-lite"/>
    </source>
</evidence>
<dbReference type="PROSITE" id="PS50812">
    <property type="entry name" value="PWWP"/>
    <property type="match status" value="1"/>
</dbReference>
<dbReference type="Pfam" id="PF00855">
    <property type="entry name" value="PWWP"/>
    <property type="match status" value="1"/>
</dbReference>
<gene>
    <name evidence="3" type="ORF">Sradi_2547000</name>
</gene>
<name>A0AAW2SLB7_SESRA</name>
<sequence>MECGQIKHMELALIYLFTRVKFGTSEAKRFRNGYLVYDSVASGTARFIKSSWIRMRGEIANQISAVLDTRKESQCGGNAFSVKRDGLMRLVEIIKGERYNQSAENRNKGIRPLSKEWLKTLGRDFDFGELVWGKIDPHPWWPGQIYDEALATFSCLTKEKGRVLVAFFGDNTYGWLEPENVVPFERHFDEKSKQSEDHLFLAAVEEALFEVKKRSALGLTCKCLNPSNFRPTEVQGFLEVDVAGYGARSKYSTEQIKKARNGFKPREMVFFLQKLALNPTINPENNFTFTRNVARVLAYRKSVFEEPDETYPQEFEAQAVDSEHHADVSYGKKKPGQVSLGVLRECRRFGNHGEAFSFCIYTRCHKPLFGFLLAFSCDLLSCSLCFLSARPQLEELEGSPQYPRSSGPLEIDDIAKQAKLKVPEIGIQNESLRKNVSQKRSLQDNSMPQLRIFNSDDLSRSNKKRSSPDVQEDTITNKQKKGKTIDSMLARKKVVDNQYSDLRGDQISTKTTVVANHEERSTEQIESLIEDTEQTVMTIKFFHPARMPSVQHVKEEFANFGPFDESAVRTFSKSSTCRIVFTCKSKAQSAYHHGLQKSNLFGLSRASYRIQPLKGSAAELPKSSKPNIQFPEEDRHQGLDWTLLIEDFYDLAEST</sequence>
<dbReference type="SMART" id="SM00293">
    <property type="entry name" value="PWWP"/>
    <property type="match status" value="1"/>
</dbReference>
<dbReference type="Gene3D" id="2.30.30.140">
    <property type="match status" value="1"/>
</dbReference>
<dbReference type="EMBL" id="JACGWJ010000010">
    <property type="protein sequence ID" value="KAL0393242.1"/>
    <property type="molecule type" value="Genomic_DNA"/>
</dbReference>
<dbReference type="CDD" id="cd05162">
    <property type="entry name" value="PWWP"/>
    <property type="match status" value="1"/>
</dbReference>
<dbReference type="AlphaFoldDB" id="A0AAW2SLB7"/>